<evidence type="ECO:0000256" key="5">
    <source>
        <dbReference type="ARBA" id="ARBA00022927"/>
    </source>
</evidence>
<dbReference type="NCBIfam" id="TIGR01129">
    <property type="entry name" value="secD"/>
    <property type="match status" value="1"/>
</dbReference>
<dbReference type="GO" id="GO:0006605">
    <property type="term" value="P:protein targeting"/>
    <property type="evidence" value="ECO:0007669"/>
    <property type="project" value="UniProtKB-UniRule"/>
</dbReference>
<feature type="domain" description="Protein export membrane protein SecD/SecF C-terminal" evidence="14">
    <location>
        <begin position="534"/>
        <end position="721"/>
    </location>
</feature>
<evidence type="ECO:0000256" key="11">
    <source>
        <dbReference type="ARBA" id="ARBA00061053"/>
    </source>
</evidence>
<keyword evidence="8 12" id="KW-0472">Membrane</keyword>
<dbReference type="Pfam" id="PF22599">
    <property type="entry name" value="SecDF_P1_head"/>
    <property type="match status" value="1"/>
</dbReference>
<comment type="similarity">
    <text evidence="10">In the C-terminal section; belongs to the SecD/SecF family. SecF subfamily.</text>
</comment>
<dbReference type="Pfam" id="PF07549">
    <property type="entry name" value="Sec_GG"/>
    <property type="match status" value="2"/>
</dbReference>
<evidence type="ECO:0000313" key="18">
    <source>
        <dbReference type="Proteomes" id="UP000644756"/>
    </source>
</evidence>
<feature type="domain" description="SecDF P1 head subdomain" evidence="16">
    <location>
        <begin position="130"/>
        <end position="227"/>
    </location>
</feature>
<dbReference type="Gene3D" id="3.30.70.3220">
    <property type="match status" value="1"/>
</dbReference>
<dbReference type="InterPro" id="IPR005791">
    <property type="entry name" value="SecD"/>
</dbReference>
<dbReference type="NCBIfam" id="TIGR00966">
    <property type="entry name" value="transloc_SecF"/>
    <property type="match status" value="1"/>
</dbReference>
<comment type="similarity">
    <text evidence="11">In the N-terminal section; belongs to the SecD/SecF family. SecD subfamily.</text>
</comment>
<dbReference type="GO" id="GO:0065002">
    <property type="term" value="P:intracellular protein transmembrane transport"/>
    <property type="evidence" value="ECO:0007669"/>
    <property type="project" value="UniProtKB-UniRule"/>
</dbReference>
<evidence type="ECO:0000256" key="8">
    <source>
        <dbReference type="ARBA" id="ARBA00023136"/>
    </source>
</evidence>
<dbReference type="Pfam" id="PF02355">
    <property type="entry name" value="SecD_SecF_C"/>
    <property type="match status" value="2"/>
</dbReference>
<dbReference type="InterPro" id="IPR048631">
    <property type="entry name" value="SecD_1st"/>
</dbReference>
<dbReference type="GO" id="GO:0005886">
    <property type="term" value="C:plasma membrane"/>
    <property type="evidence" value="ECO:0007669"/>
    <property type="project" value="UniProtKB-SubCell"/>
</dbReference>
<dbReference type="InterPro" id="IPR048634">
    <property type="entry name" value="SecD_SecF_C"/>
</dbReference>
<evidence type="ECO:0000256" key="13">
    <source>
        <dbReference type="HAMAP-Rule" id="MF_01464"/>
    </source>
</evidence>
<dbReference type="InterPro" id="IPR005665">
    <property type="entry name" value="SecF_bac"/>
</dbReference>
<dbReference type="AlphaFoldDB" id="A0A917FX91"/>
<comment type="caution">
    <text evidence="17">The sequence shown here is derived from an EMBL/GenBank/DDBJ whole genome shotgun (WGS) entry which is preliminary data.</text>
</comment>
<dbReference type="HAMAP" id="MF_01464_B">
    <property type="entry name" value="SecF_B"/>
    <property type="match status" value="1"/>
</dbReference>
<keyword evidence="2 12" id="KW-0813">Transport</keyword>
<dbReference type="Gene3D" id="1.20.1640.10">
    <property type="entry name" value="Multidrug efflux transporter AcrB transmembrane domain"/>
    <property type="match status" value="2"/>
</dbReference>
<comment type="function">
    <text evidence="9 12">Part of the Sec protein translocase complex. Interacts with the SecYEG preprotein conducting channel. SecDF uses the proton motive force (PMF) to complete protein translocation after the ATP-dependent function of SecA.</text>
</comment>
<evidence type="ECO:0000256" key="7">
    <source>
        <dbReference type="ARBA" id="ARBA00023010"/>
    </source>
</evidence>
<evidence type="ECO:0000256" key="10">
    <source>
        <dbReference type="ARBA" id="ARBA00060856"/>
    </source>
</evidence>
<gene>
    <name evidence="17" type="primary">secDF</name>
    <name evidence="12" type="synonym">secD</name>
    <name evidence="13" type="synonym">secF</name>
    <name evidence="17" type="ORF">GCM10010916_33070</name>
</gene>
<dbReference type="InterPro" id="IPR022645">
    <property type="entry name" value="SecD/SecF_bac"/>
</dbReference>
<keyword evidence="7 12" id="KW-0811">Translocation</keyword>
<dbReference type="PRINTS" id="PR01755">
    <property type="entry name" value="SECFTRNLCASE"/>
</dbReference>
<comment type="similarity">
    <text evidence="12">Belongs to the SecD/SecF family. SecD subfamily.</text>
</comment>
<evidence type="ECO:0000256" key="3">
    <source>
        <dbReference type="ARBA" id="ARBA00022475"/>
    </source>
</evidence>
<dbReference type="InterPro" id="IPR054384">
    <property type="entry name" value="SecDF_P1_head"/>
</dbReference>
<dbReference type="InterPro" id="IPR022813">
    <property type="entry name" value="SecD/SecF_arch_bac"/>
</dbReference>
<keyword evidence="5 12" id="KW-0653">Protein transport</keyword>
<dbReference type="Proteomes" id="UP000644756">
    <property type="component" value="Unassembled WGS sequence"/>
</dbReference>
<dbReference type="EMBL" id="BMGR01000011">
    <property type="protein sequence ID" value="GGG13546.1"/>
    <property type="molecule type" value="Genomic_DNA"/>
</dbReference>
<dbReference type="Pfam" id="PF21760">
    <property type="entry name" value="SecD_1st"/>
    <property type="match status" value="1"/>
</dbReference>
<sequence length="735" mass="80566">MNMKRILAFVLTIILTSAIVITTMPTIINGIKLGLDLKGGFEILYEAQPVVEGGTITKEALRETAKSLEKRANAFGVAEPEVTPEGSNRIRARIAGVSDEKTVREIMKKPAELTFRSMRGCKEGAEFCKVELRGSDFVEGGADIYQDQLGRWTITISLKDAQKFAEVTREIAKNVPNNKLAIYLDDTQLSAPAVNQEINSDQAIIEGDYTHEEARNLADVINLGALPLKLTEKYTQSVGATLGQLSLQQTLLAGTIASIFILLFMIVVYRVPGLIASITLIVYSWGLLLLFYWMQATLTLPGIAAFVLGIGMAVDANIITAERIREELRSGKSLLSSLRAGSKNSFRTILDANLTTIVAAAVLYYVGTGAIQGFALTLILSNVLSMVTNVSFSQLLLHLLVRSELIRKPEYFGVKQADVRPLSKNKADEKPYYKLYDFVKRRNFFFALSSLITVLGIVTLLLFNLNYGVDFKAGTSLDISIGQSITHDEAEKLITDAGITPASVTIGGDNNSRISARFEQVLSSDKGDVDRIIQQFKKVYGEKVSVEENTVDPGIAQELGVKAIIAVAVASLGIIILVSLRFEWRFALAGIVALLHDAFMVVSVFSIFRLEVNLPFVAAVLTIIGYSINDTIVIFDRIRENLRFAKVKTFEDLSHLVNTSISQTLARSINTGLTVLAASLILFIMGGESIKLFSLAMTLGLIFGMYSSIFIASQIWLLLKKRSLNSKTAVTPEQE</sequence>
<dbReference type="InterPro" id="IPR055344">
    <property type="entry name" value="SecD_SecF_C_bact"/>
</dbReference>
<feature type="domain" description="Protein translocase subunit SecDF P1" evidence="15">
    <location>
        <begin position="64"/>
        <end position="118"/>
    </location>
</feature>
<comment type="caution">
    <text evidence="12">Lacks conserved residue(s) required for the propagation of feature annotation.</text>
</comment>
<evidence type="ECO:0000259" key="15">
    <source>
        <dbReference type="Pfam" id="PF21760"/>
    </source>
</evidence>
<comment type="similarity">
    <text evidence="13">Belongs to the SecD/SecF family. SecF subfamily.</text>
</comment>
<name>A0A917FX91_9BACL</name>
<feature type="transmembrane region" description="Helical" evidence="12">
    <location>
        <begin position="669"/>
        <end position="686"/>
    </location>
</feature>
<dbReference type="RefSeq" id="WP_188532186.1">
    <property type="nucleotide sequence ID" value="NZ_BMGR01000011.1"/>
</dbReference>
<keyword evidence="4 12" id="KW-0812">Transmembrane</keyword>
<dbReference type="NCBIfam" id="TIGR00916">
    <property type="entry name" value="2A0604s01"/>
    <property type="match status" value="2"/>
</dbReference>
<evidence type="ECO:0000259" key="14">
    <source>
        <dbReference type="Pfam" id="PF02355"/>
    </source>
</evidence>
<feature type="transmembrane region" description="Helical" evidence="12">
    <location>
        <begin position="587"/>
        <end position="608"/>
    </location>
</feature>
<comment type="subunit">
    <text evidence="13">Forms a complex with SecD. Part of the essential Sec protein translocation apparatus which comprises SecA, SecYEG and auxiliary proteins SecDF. Other proteins may also be involved.</text>
</comment>
<feature type="transmembrane region" description="Helical" evidence="12">
    <location>
        <begin position="274"/>
        <end position="294"/>
    </location>
</feature>
<evidence type="ECO:0000256" key="9">
    <source>
        <dbReference type="ARBA" id="ARBA00059018"/>
    </source>
</evidence>
<dbReference type="PANTHER" id="PTHR30081">
    <property type="entry name" value="PROTEIN-EXPORT MEMBRANE PROTEIN SEC"/>
    <property type="match status" value="1"/>
</dbReference>
<protein>
    <recommendedName>
        <fullName evidence="12 13">Multifunctional fusion protein</fullName>
    </recommendedName>
    <domain>
        <recommendedName>
            <fullName evidence="12">Protein translocase subunit SecD</fullName>
        </recommendedName>
    </domain>
    <domain>
        <recommendedName>
            <fullName evidence="13">Protein-export membrane protein SecF</fullName>
        </recommendedName>
    </domain>
</protein>
<feature type="domain" description="Protein export membrane protein SecD/SecF C-terminal" evidence="14">
    <location>
        <begin position="233"/>
        <end position="396"/>
    </location>
</feature>
<reference evidence="17" key="2">
    <citation type="submission" date="2020-09" db="EMBL/GenBank/DDBJ databases">
        <authorList>
            <person name="Sun Q."/>
            <person name="Zhou Y."/>
        </authorList>
    </citation>
    <scope>NUCLEOTIDE SEQUENCE</scope>
    <source>
        <strain evidence="17">CGMCC 1.12987</strain>
    </source>
</reference>
<dbReference type="GO" id="GO:0015450">
    <property type="term" value="F:protein-transporting ATPase activity"/>
    <property type="evidence" value="ECO:0007669"/>
    <property type="project" value="InterPro"/>
</dbReference>
<feature type="transmembrane region" description="Helical" evidence="12">
    <location>
        <begin position="373"/>
        <end position="401"/>
    </location>
</feature>
<dbReference type="HAMAP" id="MF_01463_B">
    <property type="entry name" value="SecD_B"/>
    <property type="match status" value="1"/>
</dbReference>
<feature type="transmembrane region" description="Helical" evidence="12">
    <location>
        <begin position="692"/>
        <end position="719"/>
    </location>
</feature>
<evidence type="ECO:0000313" key="17">
    <source>
        <dbReference type="EMBL" id="GGG13546.1"/>
    </source>
</evidence>
<evidence type="ECO:0000256" key="4">
    <source>
        <dbReference type="ARBA" id="ARBA00022692"/>
    </source>
</evidence>
<dbReference type="GO" id="GO:0043952">
    <property type="term" value="P:protein transport by the Sec complex"/>
    <property type="evidence" value="ECO:0007669"/>
    <property type="project" value="UniProtKB-UniRule"/>
</dbReference>
<comment type="subcellular location">
    <subcellularLocation>
        <location evidence="1 12">Cell membrane</location>
        <topology evidence="1 12">Multi-pass membrane protein</topology>
    </subcellularLocation>
</comment>
<keyword evidence="6 12" id="KW-1133">Transmembrane helix</keyword>
<keyword evidence="3 12" id="KW-1003">Cell membrane</keyword>
<feature type="transmembrane region" description="Helical" evidence="12">
    <location>
        <begin position="559"/>
        <end position="580"/>
    </location>
</feature>
<evidence type="ECO:0000259" key="16">
    <source>
        <dbReference type="Pfam" id="PF22599"/>
    </source>
</evidence>
<feature type="transmembrane region" description="Helical" evidence="12">
    <location>
        <begin position="251"/>
        <end position="269"/>
    </location>
</feature>
<evidence type="ECO:0000256" key="2">
    <source>
        <dbReference type="ARBA" id="ARBA00022448"/>
    </source>
</evidence>
<dbReference type="SUPFAM" id="SSF82866">
    <property type="entry name" value="Multidrug efflux transporter AcrB transmembrane domain"/>
    <property type="match status" value="2"/>
</dbReference>
<accession>A0A917FX91</accession>
<organism evidence="17 18">
    <name type="scientific">Paenibacillus abyssi</name>
    <dbReference type="NCBI Taxonomy" id="1340531"/>
    <lineage>
        <taxon>Bacteria</taxon>
        <taxon>Bacillati</taxon>
        <taxon>Bacillota</taxon>
        <taxon>Bacilli</taxon>
        <taxon>Bacillales</taxon>
        <taxon>Paenibacillaceae</taxon>
        <taxon>Paenibacillus</taxon>
    </lineage>
</organism>
<evidence type="ECO:0000256" key="12">
    <source>
        <dbReference type="HAMAP-Rule" id="MF_01463"/>
    </source>
</evidence>
<dbReference type="InterPro" id="IPR022646">
    <property type="entry name" value="SecD/SecF_CS"/>
</dbReference>
<comment type="subunit">
    <text evidence="12">Forms a complex with SecF. Part of the essential Sec protein translocation apparatus which comprises SecA, SecYEG and auxiliary proteins SecDF. Other proteins may also be involved.</text>
</comment>
<feature type="transmembrane region" description="Helical" evidence="12">
    <location>
        <begin position="348"/>
        <end position="367"/>
    </location>
</feature>
<keyword evidence="18" id="KW-1185">Reference proteome</keyword>
<feature type="transmembrane region" description="Helical" evidence="12">
    <location>
        <begin position="444"/>
        <end position="463"/>
    </location>
</feature>
<feature type="transmembrane region" description="Helical" evidence="12">
    <location>
        <begin position="300"/>
        <end position="319"/>
    </location>
</feature>
<reference evidence="17" key="1">
    <citation type="journal article" date="2014" name="Int. J. Syst. Evol. Microbiol.">
        <title>Complete genome sequence of Corynebacterium casei LMG S-19264T (=DSM 44701T), isolated from a smear-ripened cheese.</title>
        <authorList>
            <consortium name="US DOE Joint Genome Institute (JGI-PGF)"/>
            <person name="Walter F."/>
            <person name="Albersmeier A."/>
            <person name="Kalinowski J."/>
            <person name="Ruckert C."/>
        </authorList>
    </citation>
    <scope>NUCLEOTIDE SEQUENCE</scope>
    <source>
        <strain evidence="17">CGMCC 1.12987</strain>
    </source>
</reference>
<dbReference type="FunFam" id="1.20.1640.10:FF:000024">
    <property type="entry name" value="Multifunctional fusion protein"/>
    <property type="match status" value="1"/>
</dbReference>
<dbReference type="PANTHER" id="PTHR30081:SF1">
    <property type="entry name" value="PROTEIN TRANSLOCASE SUBUNIT SECD"/>
    <property type="match status" value="1"/>
</dbReference>
<feature type="transmembrane region" description="Helical" evidence="12">
    <location>
        <begin position="614"/>
        <end position="635"/>
    </location>
</feature>
<evidence type="ECO:0000256" key="1">
    <source>
        <dbReference type="ARBA" id="ARBA00004651"/>
    </source>
</evidence>
<evidence type="ECO:0000256" key="6">
    <source>
        <dbReference type="ARBA" id="ARBA00022989"/>
    </source>
</evidence>
<proteinExistence type="inferred from homology"/>